<dbReference type="InterPro" id="IPR001763">
    <property type="entry name" value="Rhodanese-like_dom"/>
</dbReference>
<dbReference type="PROSITE" id="PS50206">
    <property type="entry name" value="RHODANESE_3"/>
    <property type="match status" value="2"/>
</dbReference>
<dbReference type="PROSITE" id="PS00683">
    <property type="entry name" value="RHODANESE_2"/>
    <property type="match status" value="1"/>
</dbReference>
<dbReference type="OrthoDB" id="9781034at2"/>
<dbReference type="PANTHER" id="PTHR11364:SF27">
    <property type="entry name" value="SULFURTRANSFERASE"/>
    <property type="match status" value="1"/>
</dbReference>
<evidence type="ECO:0000259" key="7">
    <source>
        <dbReference type="PROSITE" id="PS50206"/>
    </source>
</evidence>
<keyword evidence="9" id="KW-1185">Reference proteome</keyword>
<dbReference type="SMART" id="SM00450">
    <property type="entry name" value="RHOD"/>
    <property type="match status" value="2"/>
</dbReference>
<dbReference type="GO" id="GO:0005829">
    <property type="term" value="C:cytosol"/>
    <property type="evidence" value="ECO:0007669"/>
    <property type="project" value="TreeGrafter"/>
</dbReference>
<keyword evidence="2" id="KW-0963">Cytoplasm</keyword>
<comment type="caution">
    <text evidence="8">The sequence shown here is derived from an EMBL/GenBank/DDBJ whole genome shotgun (WGS) entry which is preliminary data.</text>
</comment>
<evidence type="ECO:0000256" key="5">
    <source>
        <dbReference type="ARBA" id="ARBA00051793"/>
    </source>
</evidence>
<keyword evidence="3 6" id="KW-0808">Transferase</keyword>
<dbReference type="FunFam" id="3.40.250.10:FF:000001">
    <property type="entry name" value="Sulfurtransferase"/>
    <property type="match status" value="1"/>
</dbReference>
<dbReference type="FunFam" id="3.40.250.10:FF:000015">
    <property type="entry name" value="Sulfurtransferase"/>
    <property type="match status" value="1"/>
</dbReference>
<dbReference type="Gene3D" id="3.40.250.10">
    <property type="entry name" value="Rhodanese-like domain"/>
    <property type="match status" value="2"/>
</dbReference>
<dbReference type="EMBL" id="QUMO01000006">
    <property type="protein sequence ID" value="REF83299.1"/>
    <property type="molecule type" value="Genomic_DNA"/>
</dbReference>
<accession>A0A3D9YWL1</accession>
<dbReference type="NCBIfam" id="NF008557">
    <property type="entry name" value="PRK11493.1"/>
    <property type="match status" value="1"/>
</dbReference>
<evidence type="ECO:0000256" key="4">
    <source>
        <dbReference type="ARBA" id="ARBA00022737"/>
    </source>
</evidence>
<keyword evidence="8" id="KW-0670">Pyruvate</keyword>
<dbReference type="CDD" id="cd01448">
    <property type="entry name" value="TST_Repeat_1"/>
    <property type="match status" value="1"/>
</dbReference>
<evidence type="ECO:0000256" key="1">
    <source>
        <dbReference type="ARBA" id="ARBA00004496"/>
    </source>
</evidence>
<dbReference type="Proteomes" id="UP000256900">
    <property type="component" value="Unassembled WGS sequence"/>
</dbReference>
<dbReference type="CDD" id="cd01449">
    <property type="entry name" value="TST_Repeat_2"/>
    <property type="match status" value="1"/>
</dbReference>
<name>A0A3D9YWL1_9HYPH</name>
<dbReference type="AlphaFoldDB" id="A0A3D9YWL1"/>
<feature type="domain" description="Rhodanese" evidence="7">
    <location>
        <begin position="164"/>
        <end position="277"/>
    </location>
</feature>
<dbReference type="RefSeq" id="WP_115837870.1">
    <property type="nucleotide sequence ID" value="NZ_CP025086.1"/>
</dbReference>
<evidence type="ECO:0000256" key="6">
    <source>
        <dbReference type="RuleBase" id="RU000507"/>
    </source>
</evidence>
<dbReference type="GO" id="GO:0004792">
    <property type="term" value="F:thiosulfate-cyanide sulfurtransferase activity"/>
    <property type="evidence" value="ECO:0007669"/>
    <property type="project" value="InterPro"/>
</dbReference>
<feature type="domain" description="Rhodanese" evidence="7">
    <location>
        <begin position="17"/>
        <end position="134"/>
    </location>
</feature>
<evidence type="ECO:0000313" key="8">
    <source>
        <dbReference type="EMBL" id="REF83299.1"/>
    </source>
</evidence>
<dbReference type="PROSITE" id="PS00380">
    <property type="entry name" value="RHODANESE_1"/>
    <property type="match status" value="1"/>
</dbReference>
<sequence length="279" mass="29651">MTGSLFVSTQWLADNLGAPDLAIIDGTFHVPGEGRNAHEEYVASHIPGAVFFDIDKIADHSTDLPHMLPSPEEFATAAGALGLSETTRIVVYDATDFQGGARVWWTLRLFGAKNVKLLAGGLARWKAEGRPLESGEVKRAPQTFVAAFDKTGVASLEDVRKAARDGAPQIVDARAATRFRGEAPEPRPGVRSGHIPGSFSLPWREIVENGEIKSPQAVSAAFAKAGIDLGRPVLTTCGSGVTAAILLLGLETVGKDNVVLYDGSWSEWGARPDTPVEKG</sequence>
<reference evidence="8 9" key="1">
    <citation type="submission" date="2018-08" db="EMBL/GenBank/DDBJ databases">
        <title>Genomic Encyclopedia of Type Strains, Phase IV (KMG-IV): sequencing the most valuable type-strain genomes for metagenomic binning, comparative biology and taxonomic classification.</title>
        <authorList>
            <person name="Goeker M."/>
        </authorList>
    </citation>
    <scope>NUCLEOTIDE SEQUENCE [LARGE SCALE GENOMIC DNA]</scope>
    <source>
        <strain evidence="8 9">BW863</strain>
    </source>
</reference>
<gene>
    <name evidence="8" type="ORF">DES32_3218</name>
</gene>
<proteinExistence type="predicted"/>
<evidence type="ECO:0000313" key="9">
    <source>
        <dbReference type="Proteomes" id="UP000256900"/>
    </source>
</evidence>
<comment type="catalytic activity">
    <reaction evidence="5">
        <text>2-oxo-3-sulfanylpropanoate + [thioredoxin]-dithiol = [thioredoxin]-disulfide + hydrogen sulfide + pyruvate + H(+)</text>
        <dbReference type="Rhea" id="RHEA:21740"/>
        <dbReference type="Rhea" id="RHEA-COMP:10698"/>
        <dbReference type="Rhea" id="RHEA-COMP:10700"/>
        <dbReference type="ChEBI" id="CHEBI:15361"/>
        <dbReference type="ChEBI" id="CHEBI:15378"/>
        <dbReference type="ChEBI" id="CHEBI:29919"/>
        <dbReference type="ChEBI" id="CHEBI:29950"/>
        <dbReference type="ChEBI" id="CHEBI:50058"/>
        <dbReference type="ChEBI" id="CHEBI:57678"/>
        <dbReference type="EC" id="2.8.1.2"/>
    </reaction>
    <physiologicalReaction direction="left-to-right" evidence="5">
        <dbReference type="Rhea" id="RHEA:21741"/>
    </physiologicalReaction>
</comment>
<dbReference type="Pfam" id="PF00581">
    <property type="entry name" value="Rhodanese"/>
    <property type="match status" value="2"/>
</dbReference>
<keyword evidence="4" id="KW-0677">Repeat</keyword>
<dbReference type="InterPro" id="IPR001307">
    <property type="entry name" value="Thiosulphate_STrfase_CS"/>
</dbReference>
<protein>
    <recommendedName>
        <fullName evidence="6">Sulfurtransferase</fullName>
    </recommendedName>
</protein>
<dbReference type="SUPFAM" id="SSF52821">
    <property type="entry name" value="Rhodanese/Cell cycle control phosphatase"/>
    <property type="match status" value="2"/>
</dbReference>
<dbReference type="PANTHER" id="PTHR11364">
    <property type="entry name" value="THIOSULFATE SULFERTANSFERASE"/>
    <property type="match status" value="1"/>
</dbReference>
<dbReference type="InterPro" id="IPR036873">
    <property type="entry name" value="Rhodanese-like_dom_sf"/>
</dbReference>
<dbReference type="InterPro" id="IPR045078">
    <property type="entry name" value="TST/MPST-like"/>
</dbReference>
<evidence type="ECO:0000256" key="2">
    <source>
        <dbReference type="ARBA" id="ARBA00022490"/>
    </source>
</evidence>
<evidence type="ECO:0000256" key="3">
    <source>
        <dbReference type="ARBA" id="ARBA00022679"/>
    </source>
</evidence>
<dbReference type="GO" id="GO:0016784">
    <property type="term" value="F:3-mercaptopyruvate sulfurtransferase activity"/>
    <property type="evidence" value="ECO:0007669"/>
    <property type="project" value="UniProtKB-EC"/>
</dbReference>
<organism evidence="8 9">
    <name type="scientific">Methylovirgula ligni</name>
    <dbReference type="NCBI Taxonomy" id="569860"/>
    <lineage>
        <taxon>Bacteria</taxon>
        <taxon>Pseudomonadati</taxon>
        <taxon>Pseudomonadota</taxon>
        <taxon>Alphaproteobacteria</taxon>
        <taxon>Hyphomicrobiales</taxon>
        <taxon>Beijerinckiaceae</taxon>
        <taxon>Methylovirgula</taxon>
    </lineage>
</organism>
<comment type="subcellular location">
    <subcellularLocation>
        <location evidence="1">Cytoplasm</location>
    </subcellularLocation>
</comment>